<reference evidence="2" key="1">
    <citation type="journal article" date="2012" name="Science">
        <title>The Paleozoic origin of enzymatic lignin decomposition reconstructed from 31 fungal genomes.</title>
        <authorList>
            <person name="Floudas D."/>
            <person name="Binder M."/>
            <person name="Riley R."/>
            <person name="Barry K."/>
            <person name="Blanchette R.A."/>
            <person name="Henrissat B."/>
            <person name="Martinez A.T."/>
            <person name="Otillar R."/>
            <person name="Spatafora J.W."/>
            <person name="Yadav J.S."/>
            <person name="Aerts A."/>
            <person name="Benoit I."/>
            <person name="Boyd A."/>
            <person name="Carlson A."/>
            <person name="Copeland A."/>
            <person name="Coutinho P.M."/>
            <person name="de Vries R.P."/>
            <person name="Ferreira P."/>
            <person name="Findley K."/>
            <person name="Foster B."/>
            <person name="Gaskell J."/>
            <person name="Glotzer D."/>
            <person name="Gorecki P."/>
            <person name="Heitman J."/>
            <person name="Hesse C."/>
            <person name="Hori C."/>
            <person name="Igarashi K."/>
            <person name="Jurgens J.A."/>
            <person name="Kallen N."/>
            <person name="Kersten P."/>
            <person name="Kohler A."/>
            <person name="Kuees U."/>
            <person name="Kumar T.K.A."/>
            <person name="Kuo A."/>
            <person name="LaButti K."/>
            <person name="Larrondo L.F."/>
            <person name="Lindquist E."/>
            <person name="Ling A."/>
            <person name="Lombard V."/>
            <person name="Lucas S."/>
            <person name="Lundell T."/>
            <person name="Martin R."/>
            <person name="McLaughlin D.J."/>
            <person name="Morgenstern I."/>
            <person name="Morin E."/>
            <person name="Murat C."/>
            <person name="Nagy L.G."/>
            <person name="Nolan M."/>
            <person name="Ohm R.A."/>
            <person name="Patyshakuliyeva A."/>
            <person name="Rokas A."/>
            <person name="Ruiz-Duenas F.J."/>
            <person name="Sabat G."/>
            <person name="Salamov A."/>
            <person name="Samejima M."/>
            <person name="Schmutz J."/>
            <person name="Slot J.C."/>
            <person name="St John F."/>
            <person name="Stenlid J."/>
            <person name="Sun H."/>
            <person name="Sun S."/>
            <person name="Syed K."/>
            <person name="Tsang A."/>
            <person name="Wiebenga A."/>
            <person name="Young D."/>
            <person name="Pisabarro A."/>
            <person name="Eastwood D.C."/>
            <person name="Martin F."/>
            <person name="Cullen D."/>
            <person name="Grigoriev I.V."/>
            <person name="Hibbett D.S."/>
        </authorList>
    </citation>
    <scope>NUCLEOTIDE SEQUENCE [LARGE SCALE GENOMIC DNA]</scope>
    <source>
        <strain evidence="2">HHB-11173 SS5</strain>
    </source>
</reference>
<feature type="non-terminal residue" evidence="1">
    <location>
        <position position="1"/>
    </location>
</feature>
<dbReference type="EMBL" id="JH687722">
    <property type="protein sequence ID" value="EIN03233.1"/>
    <property type="molecule type" value="Genomic_DNA"/>
</dbReference>
<evidence type="ECO:0008006" key="3">
    <source>
        <dbReference type="Google" id="ProtNLM"/>
    </source>
</evidence>
<evidence type="ECO:0000313" key="1">
    <source>
        <dbReference type="EMBL" id="EIN03233.1"/>
    </source>
</evidence>
<dbReference type="AlphaFoldDB" id="R7RZ35"/>
<dbReference type="Gene3D" id="3.10.10.10">
    <property type="entry name" value="HIV Type 1 Reverse Transcriptase, subunit A, domain 1"/>
    <property type="match status" value="1"/>
</dbReference>
<protein>
    <recommendedName>
        <fullName evidence="3">DNA/RNA polymerase</fullName>
    </recommendedName>
</protein>
<dbReference type="OrthoDB" id="5599163at2759"/>
<organism evidence="1 2">
    <name type="scientific">Punctularia strigosozonata (strain HHB-11173)</name>
    <name type="common">White-rot fungus</name>
    <dbReference type="NCBI Taxonomy" id="741275"/>
    <lineage>
        <taxon>Eukaryota</taxon>
        <taxon>Fungi</taxon>
        <taxon>Dikarya</taxon>
        <taxon>Basidiomycota</taxon>
        <taxon>Agaricomycotina</taxon>
        <taxon>Agaricomycetes</taxon>
        <taxon>Corticiales</taxon>
        <taxon>Punctulariaceae</taxon>
        <taxon>Punctularia</taxon>
    </lineage>
</organism>
<gene>
    <name evidence="1" type="ORF">PUNSTDRAFT_38415</name>
</gene>
<dbReference type="GeneID" id="18882326"/>
<name>R7RZ35_PUNST</name>
<evidence type="ECO:0000313" key="2">
    <source>
        <dbReference type="Proteomes" id="UP000054196"/>
    </source>
</evidence>
<dbReference type="KEGG" id="psq:PUNSTDRAFT_38415"/>
<keyword evidence="2" id="KW-1185">Reference proteome</keyword>
<dbReference type="SUPFAM" id="SSF56672">
    <property type="entry name" value="DNA/RNA polymerases"/>
    <property type="match status" value="1"/>
</dbReference>
<dbReference type="eggNOG" id="ENOG502SPGT">
    <property type="taxonomic scope" value="Eukaryota"/>
</dbReference>
<proteinExistence type="predicted"/>
<dbReference type="HOGENOM" id="CLU_092523_0_0_1"/>
<accession>R7RZ35</accession>
<dbReference type="Proteomes" id="UP000054196">
    <property type="component" value="Unassembled WGS sequence"/>
</dbReference>
<feature type="non-terminal residue" evidence="1">
    <location>
        <position position="160"/>
    </location>
</feature>
<sequence>YKRVDRKIKPVPGVYPEDAKVTRQFPRNPLIGLTKLPERPPDFIPTRKITQERMDTMDINSDHYLWPEEEKLIKHVLVKNERALAFEDHERGIFRDDYFSPYIIPVEPHVPWEHPNIPIPPGHREEVIRMLKEFIAHGVYEPSQSSYRSKWFCVAKKNGK</sequence>
<dbReference type="OMA" id="FPAYEIP"/>
<dbReference type="RefSeq" id="XP_007389539.1">
    <property type="nucleotide sequence ID" value="XM_007389477.1"/>
</dbReference>
<dbReference type="InterPro" id="IPR043502">
    <property type="entry name" value="DNA/RNA_pol_sf"/>
</dbReference>